<gene>
    <name evidence="1" type="ORF">TNIN_197701</name>
</gene>
<proteinExistence type="predicted"/>
<comment type="caution">
    <text evidence="1">The sequence shown here is derived from an EMBL/GenBank/DDBJ whole genome shotgun (WGS) entry which is preliminary data.</text>
</comment>
<sequence>MSDASSESFILAVTDDISKFDISPNVSQQTPAEVKRLLSTYTPKKRKTANIELDIALTHDEPIFQRLCRLPFAEQNEVDASIDGSGEPILQKSILDN</sequence>
<name>A0A8X7BTF7_9ARAC</name>
<keyword evidence="2" id="KW-1185">Reference proteome</keyword>
<evidence type="ECO:0000313" key="1">
    <source>
        <dbReference type="EMBL" id="GFY42573.1"/>
    </source>
</evidence>
<reference evidence="1" key="1">
    <citation type="submission" date="2020-08" db="EMBL/GenBank/DDBJ databases">
        <title>Multicomponent nature underlies the extraordinary mechanical properties of spider dragline silk.</title>
        <authorList>
            <person name="Kono N."/>
            <person name="Nakamura H."/>
            <person name="Mori M."/>
            <person name="Yoshida Y."/>
            <person name="Ohtoshi R."/>
            <person name="Malay A.D."/>
            <person name="Moran D.A.P."/>
            <person name="Tomita M."/>
            <person name="Numata K."/>
            <person name="Arakawa K."/>
        </authorList>
    </citation>
    <scope>NUCLEOTIDE SEQUENCE</scope>
</reference>
<organism evidence="1 2">
    <name type="scientific">Trichonephila inaurata madagascariensis</name>
    <dbReference type="NCBI Taxonomy" id="2747483"/>
    <lineage>
        <taxon>Eukaryota</taxon>
        <taxon>Metazoa</taxon>
        <taxon>Ecdysozoa</taxon>
        <taxon>Arthropoda</taxon>
        <taxon>Chelicerata</taxon>
        <taxon>Arachnida</taxon>
        <taxon>Araneae</taxon>
        <taxon>Araneomorphae</taxon>
        <taxon>Entelegynae</taxon>
        <taxon>Araneoidea</taxon>
        <taxon>Nephilidae</taxon>
        <taxon>Trichonephila</taxon>
        <taxon>Trichonephila inaurata</taxon>
    </lineage>
</organism>
<dbReference type="EMBL" id="BMAV01003147">
    <property type="protein sequence ID" value="GFY42573.1"/>
    <property type="molecule type" value="Genomic_DNA"/>
</dbReference>
<dbReference type="OrthoDB" id="3863715at2759"/>
<protein>
    <submittedName>
        <fullName evidence="1">Uncharacterized protein K02A2.6-like</fullName>
    </submittedName>
</protein>
<accession>A0A8X7BTF7</accession>
<evidence type="ECO:0000313" key="2">
    <source>
        <dbReference type="Proteomes" id="UP000886998"/>
    </source>
</evidence>
<dbReference type="Proteomes" id="UP000886998">
    <property type="component" value="Unassembled WGS sequence"/>
</dbReference>
<dbReference type="AlphaFoldDB" id="A0A8X7BTF7"/>